<reference evidence="1" key="1">
    <citation type="submission" date="2023-04" db="EMBL/GenBank/DDBJ databases">
        <title>Draft Genome sequencing of Naganishia species isolated from polar environments using Oxford Nanopore Technology.</title>
        <authorList>
            <person name="Leo P."/>
            <person name="Venkateswaran K."/>
        </authorList>
    </citation>
    <scope>NUCLEOTIDE SEQUENCE</scope>
    <source>
        <strain evidence="1">MNA-CCFEE 5261</strain>
    </source>
</reference>
<evidence type="ECO:0000313" key="2">
    <source>
        <dbReference type="Proteomes" id="UP001241377"/>
    </source>
</evidence>
<gene>
    <name evidence="1" type="ORF">QFC19_001721</name>
</gene>
<evidence type="ECO:0000313" key="1">
    <source>
        <dbReference type="EMBL" id="KAJ9110318.1"/>
    </source>
</evidence>
<protein>
    <submittedName>
        <fullName evidence="1">Uncharacterized protein</fullName>
    </submittedName>
</protein>
<sequence length="181" mass="19768">MSSATSKSPEKYSVILPTYNERKNLPIIIWLLAKTFEENNLAWEVIVVDDASPDGTQEVANQLARIYGDDKVRAPRTGPRRELNIDKSSAAAPTACGETGSRPKFIPEFIKLQALHNLDIVTGTRYSATVTPPPRSGQKIGFGAGGVYGWDLKRKMVSRGANFLADTMLQPGVSDLTGSFR</sequence>
<keyword evidence="2" id="KW-1185">Reference proteome</keyword>
<organism evidence="1 2">
    <name type="scientific">Naganishia cerealis</name>
    <dbReference type="NCBI Taxonomy" id="610337"/>
    <lineage>
        <taxon>Eukaryota</taxon>
        <taxon>Fungi</taxon>
        <taxon>Dikarya</taxon>
        <taxon>Basidiomycota</taxon>
        <taxon>Agaricomycotina</taxon>
        <taxon>Tremellomycetes</taxon>
        <taxon>Filobasidiales</taxon>
        <taxon>Filobasidiaceae</taxon>
        <taxon>Naganishia</taxon>
    </lineage>
</organism>
<accession>A0ACC2WEZ5</accession>
<dbReference type="EMBL" id="JASBWR010000013">
    <property type="protein sequence ID" value="KAJ9110318.1"/>
    <property type="molecule type" value="Genomic_DNA"/>
</dbReference>
<proteinExistence type="predicted"/>
<dbReference type="Proteomes" id="UP001241377">
    <property type="component" value="Unassembled WGS sequence"/>
</dbReference>
<comment type="caution">
    <text evidence="1">The sequence shown here is derived from an EMBL/GenBank/DDBJ whole genome shotgun (WGS) entry which is preliminary data.</text>
</comment>
<name>A0ACC2WEZ5_9TREE</name>